<dbReference type="Proteomes" id="UP000076066">
    <property type="component" value="Chromosome"/>
</dbReference>
<dbReference type="GO" id="GO:0005886">
    <property type="term" value="C:plasma membrane"/>
    <property type="evidence" value="ECO:0007669"/>
    <property type="project" value="UniProtKB-SubCell"/>
</dbReference>
<protein>
    <recommendedName>
        <fullName evidence="5">Inner membrane-spanning protein YciB</fullName>
    </recommendedName>
</protein>
<dbReference type="HAMAP" id="MF_00189">
    <property type="entry name" value="YciB"/>
    <property type="match status" value="1"/>
</dbReference>
<feature type="transmembrane region" description="Helical" evidence="5">
    <location>
        <begin position="12"/>
        <end position="45"/>
    </location>
</feature>
<name>A0A143DB42_9PROT</name>
<dbReference type="NCBIfam" id="NF001323">
    <property type="entry name" value="PRK00259.1-1"/>
    <property type="match status" value="1"/>
</dbReference>
<dbReference type="AlphaFoldDB" id="A0A143DB42"/>
<keyword evidence="4 5" id="KW-0472">Membrane</keyword>
<proteinExistence type="inferred from homology"/>
<dbReference type="RefSeq" id="WP_066132142.1">
    <property type="nucleotide sequence ID" value="NZ_CP014525.1"/>
</dbReference>
<evidence type="ECO:0000313" key="7">
    <source>
        <dbReference type="Proteomes" id="UP000076066"/>
    </source>
</evidence>
<sequence length="186" mass="20505">MNKWLKITLEMGPLLIFFFANSRFGLVTATAAFMVALIISLGIFYLNSKTIPPMLLIGGGFVGVLGGLTIALDNDMFIKLKPTLFSLGMAAVLGGGLLVRKIFLRTLLDGSIKLTEQGWKLLSLLWIGYFVMLAGVNEIVWRTMDTDTWVSFKVFGILPLTLLFAVAQTPVLLRHQCTDQEEAETS</sequence>
<feature type="transmembrane region" description="Helical" evidence="5">
    <location>
        <begin position="152"/>
        <end position="173"/>
    </location>
</feature>
<evidence type="ECO:0000313" key="6">
    <source>
        <dbReference type="EMBL" id="AMW33951.1"/>
    </source>
</evidence>
<keyword evidence="1 5" id="KW-1003">Cell membrane</keyword>
<evidence type="ECO:0000256" key="4">
    <source>
        <dbReference type="ARBA" id="ARBA00023136"/>
    </source>
</evidence>
<feature type="transmembrane region" description="Helical" evidence="5">
    <location>
        <begin position="123"/>
        <end position="140"/>
    </location>
</feature>
<keyword evidence="3 5" id="KW-1133">Transmembrane helix</keyword>
<evidence type="ECO:0000256" key="2">
    <source>
        <dbReference type="ARBA" id="ARBA00022692"/>
    </source>
</evidence>
<dbReference type="PANTHER" id="PTHR36917">
    <property type="entry name" value="INTRACELLULAR SEPTATION PROTEIN A-RELATED"/>
    <property type="match status" value="1"/>
</dbReference>
<evidence type="ECO:0000256" key="3">
    <source>
        <dbReference type="ARBA" id="ARBA00022989"/>
    </source>
</evidence>
<evidence type="ECO:0000256" key="1">
    <source>
        <dbReference type="ARBA" id="ARBA00022475"/>
    </source>
</evidence>
<feature type="transmembrane region" description="Helical" evidence="5">
    <location>
        <begin position="84"/>
        <end position="103"/>
    </location>
</feature>
<keyword evidence="2 5" id="KW-0812">Transmembrane</keyword>
<comment type="similarity">
    <text evidence="5">Belongs to the YciB family.</text>
</comment>
<evidence type="ECO:0000256" key="5">
    <source>
        <dbReference type="HAMAP-Rule" id="MF_00189"/>
    </source>
</evidence>
<reference evidence="6 7" key="1">
    <citation type="submission" date="2016-02" db="EMBL/GenBank/DDBJ databases">
        <title>Complete Genome of H5569, the type strain of the newly described species Haematospirillium jordaniae.</title>
        <authorList>
            <person name="Nicholson A.C."/>
            <person name="Humrighouse B.W."/>
            <person name="Loparov V."/>
            <person name="McQuiston J.R."/>
        </authorList>
    </citation>
    <scope>NUCLEOTIDE SEQUENCE [LARGE SCALE GENOMIC DNA]</scope>
    <source>
        <strain evidence="6 7">H5569</strain>
    </source>
</reference>
<comment type="subcellular location">
    <subcellularLocation>
        <location evidence="5">Cell inner membrane</location>
        <topology evidence="5">Multi-pass membrane protein</topology>
    </subcellularLocation>
</comment>
<accession>A0A143DB42</accession>
<comment type="function">
    <text evidence="5">Plays a role in cell envelope biogenesis, maintenance of cell envelope integrity and membrane homeostasis.</text>
</comment>
<dbReference type="EMBL" id="CP014525">
    <property type="protein sequence ID" value="AMW33951.1"/>
    <property type="molecule type" value="Genomic_DNA"/>
</dbReference>
<dbReference type="Pfam" id="PF04279">
    <property type="entry name" value="IspA"/>
    <property type="match status" value="1"/>
</dbReference>
<dbReference type="PANTHER" id="PTHR36917:SF1">
    <property type="entry name" value="INNER MEMBRANE-SPANNING PROTEIN YCIB"/>
    <property type="match status" value="1"/>
</dbReference>
<dbReference type="KEGG" id="hjo:AY555_00800"/>
<feature type="transmembrane region" description="Helical" evidence="5">
    <location>
        <begin position="51"/>
        <end position="72"/>
    </location>
</feature>
<keyword evidence="5" id="KW-0997">Cell inner membrane</keyword>
<dbReference type="STRING" id="1549855.AY555_00800"/>
<dbReference type="OrthoDB" id="9788219at2"/>
<organism evidence="6 7">
    <name type="scientific">Haematospirillum jordaniae</name>
    <dbReference type="NCBI Taxonomy" id="1549855"/>
    <lineage>
        <taxon>Bacteria</taxon>
        <taxon>Pseudomonadati</taxon>
        <taxon>Pseudomonadota</taxon>
        <taxon>Alphaproteobacteria</taxon>
        <taxon>Rhodospirillales</taxon>
        <taxon>Novispirillaceae</taxon>
        <taxon>Haematospirillum</taxon>
    </lineage>
</organism>
<gene>
    <name evidence="5" type="primary">yciB</name>
    <name evidence="6" type="ORF">AY555_00800</name>
</gene>
<dbReference type="InterPro" id="IPR006008">
    <property type="entry name" value="YciB"/>
</dbReference>
<keyword evidence="7" id="KW-1185">Reference proteome</keyword>
<dbReference type="GeneID" id="53315695"/>